<dbReference type="PANTHER" id="PTHR43591:SF24">
    <property type="entry name" value="2-METHOXY-6-POLYPRENYL-1,4-BENZOQUINOL METHYLASE, MITOCHONDRIAL"/>
    <property type="match status" value="1"/>
</dbReference>
<dbReference type="SUPFAM" id="SSF53335">
    <property type="entry name" value="S-adenosyl-L-methionine-dependent methyltransferases"/>
    <property type="match status" value="1"/>
</dbReference>
<dbReference type="AlphaFoldDB" id="A0A177EW63"/>
<dbReference type="Proteomes" id="UP000077002">
    <property type="component" value="Unassembled WGS sequence"/>
</dbReference>
<dbReference type="EMBL" id="LVKK01000095">
    <property type="protein sequence ID" value="OAG36294.1"/>
    <property type="molecule type" value="Genomic_DNA"/>
</dbReference>
<dbReference type="Gene3D" id="3.40.50.150">
    <property type="entry name" value="Vaccinia Virus protein VP39"/>
    <property type="match status" value="1"/>
</dbReference>
<accession>A0A177EW63</accession>
<evidence type="ECO:0000256" key="1">
    <source>
        <dbReference type="SAM" id="MobiDB-lite"/>
    </source>
</evidence>
<dbReference type="RefSeq" id="XP_022508246.1">
    <property type="nucleotide sequence ID" value="XM_022659469.1"/>
</dbReference>
<dbReference type="CDD" id="cd02440">
    <property type="entry name" value="AdoMet_MTases"/>
    <property type="match status" value="1"/>
</dbReference>
<organism evidence="2 3">
    <name type="scientific">Fonsecaea monophora</name>
    <dbReference type="NCBI Taxonomy" id="254056"/>
    <lineage>
        <taxon>Eukaryota</taxon>
        <taxon>Fungi</taxon>
        <taxon>Dikarya</taxon>
        <taxon>Ascomycota</taxon>
        <taxon>Pezizomycotina</taxon>
        <taxon>Eurotiomycetes</taxon>
        <taxon>Chaetothyriomycetidae</taxon>
        <taxon>Chaetothyriales</taxon>
        <taxon>Herpotrichiellaceae</taxon>
        <taxon>Fonsecaea</taxon>
    </lineage>
</organism>
<comment type="caution">
    <text evidence="2">The sequence shown here is derived from an EMBL/GenBank/DDBJ whole genome shotgun (WGS) entry which is preliminary data.</text>
</comment>
<dbReference type="InterPro" id="IPR029063">
    <property type="entry name" value="SAM-dependent_MTases_sf"/>
</dbReference>
<name>A0A177EW63_9EURO</name>
<dbReference type="Pfam" id="PF13489">
    <property type="entry name" value="Methyltransf_23"/>
    <property type="match status" value="1"/>
</dbReference>
<dbReference type="GO" id="GO:0008168">
    <property type="term" value="F:methyltransferase activity"/>
    <property type="evidence" value="ECO:0007669"/>
    <property type="project" value="TreeGrafter"/>
</dbReference>
<gene>
    <name evidence="2" type="ORF">AYO21_09536</name>
</gene>
<feature type="region of interest" description="Disordered" evidence="1">
    <location>
        <begin position="1"/>
        <end position="29"/>
    </location>
</feature>
<evidence type="ECO:0008006" key="4">
    <source>
        <dbReference type="Google" id="ProtNLM"/>
    </source>
</evidence>
<dbReference type="OrthoDB" id="2013972at2759"/>
<reference evidence="2 3" key="1">
    <citation type="submission" date="2016-03" db="EMBL/GenBank/DDBJ databases">
        <title>Draft genome sequence of the Fonsecaea monophora CBS 269.37.</title>
        <authorList>
            <person name="Bombassaro A."/>
            <person name="Vinicius W.A."/>
            <person name="De Hoog S."/>
            <person name="Sun J."/>
            <person name="Souza E.M."/>
            <person name="Raittz R.T."/>
            <person name="Costa F."/>
            <person name="Leao A.C."/>
            <person name="Tadra-Sfeir M.Z."/>
            <person name="Baura V."/>
            <person name="Balsanelli E."/>
            <person name="Pedrosa F.O."/>
            <person name="Moreno L.F."/>
            <person name="Steffens M.B."/>
            <person name="Xi L."/>
            <person name="Bocca A.L."/>
            <person name="Felipe M.S."/>
            <person name="Teixeira M."/>
            <person name="Telles Filho F.Q."/>
            <person name="Azevedo C.M."/>
            <person name="Gomes R."/>
            <person name="Vicente V.A."/>
        </authorList>
    </citation>
    <scope>NUCLEOTIDE SEQUENCE [LARGE SCALE GENOMIC DNA]</scope>
    <source>
        <strain evidence="2 3">CBS 269.37</strain>
    </source>
</reference>
<protein>
    <recommendedName>
        <fullName evidence="4">Methyltransferase domain-containing protein</fullName>
    </recommendedName>
</protein>
<keyword evidence="3" id="KW-1185">Reference proteome</keyword>
<evidence type="ECO:0000313" key="3">
    <source>
        <dbReference type="Proteomes" id="UP000077002"/>
    </source>
</evidence>
<dbReference type="GeneID" id="34604669"/>
<dbReference type="PANTHER" id="PTHR43591">
    <property type="entry name" value="METHYLTRANSFERASE"/>
    <property type="match status" value="1"/>
</dbReference>
<proteinExistence type="predicted"/>
<sequence length="316" mass="36150">MTTVPEPIVDGGLQSPRDSALGDEVDSSTTTLDSAATDYRYQNGRWYYADDDRSLYLFPNDEMEQERLDLDNAVWKLTLGGEKMFMAPIEQPQKILDLGTGTGIWAIQVADQHPGAIVTGIDISPIQPTLVPPNCKFEYFDYNLDWNFHPHDLIFCRLPPGGLRTPEALFQKAFRQLQPGGWFEIHGVCLPTSDDETIPPDSALHGWINHMSNALERADRDPSLDLGRKYEDILRNENFVGIARMEYKVPQNEWPKDDSLKELGRYNVESLDMGIEAFSMRPFTEFLGWTPEEVKVSEALVRRELRDRSIHAYWPR</sequence>
<evidence type="ECO:0000313" key="2">
    <source>
        <dbReference type="EMBL" id="OAG36294.1"/>
    </source>
</evidence>